<feature type="compositionally biased region" description="Basic and acidic residues" evidence="1">
    <location>
        <begin position="844"/>
        <end position="854"/>
    </location>
</feature>
<feature type="compositionally biased region" description="Polar residues" evidence="1">
    <location>
        <begin position="183"/>
        <end position="205"/>
    </location>
</feature>
<feature type="compositionally biased region" description="Basic and acidic residues" evidence="1">
    <location>
        <begin position="2081"/>
        <end position="2095"/>
    </location>
</feature>
<feature type="region of interest" description="Disordered" evidence="1">
    <location>
        <begin position="816"/>
        <end position="917"/>
    </location>
</feature>
<feature type="region of interest" description="Disordered" evidence="1">
    <location>
        <begin position="1492"/>
        <end position="1539"/>
    </location>
</feature>
<gene>
    <name evidence="2" type="ORF">GSOID_T00010796001</name>
</gene>
<organism evidence="2">
    <name type="scientific">Oikopleura dioica</name>
    <name type="common">Tunicate</name>
    <dbReference type="NCBI Taxonomy" id="34765"/>
    <lineage>
        <taxon>Eukaryota</taxon>
        <taxon>Metazoa</taxon>
        <taxon>Chordata</taxon>
        <taxon>Tunicata</taxon>
        <taxon>Appendicularia</taxon>
        <taxon>Copelata</taxon>
        <taxon>Oikopleuridae</taxon>
        <taxon>Oikopleura</taxon>
    </lineage>
</organism>
<keyword evidence="3" id="KW-1185">Reference proteome</keyword>
<proteinExistence type="predicted"/>
<feature type="region of interest" description="Disordered" evidence="1">
    <location>
        <begin position="1104"/>
        <end position="1125"/>
    </location>
</feature>
<feature type="compositionally biased region" description="Polar residues" evidence="1">
    <location>
        <begin position="470"/>
        <end position="480"/>
    </location>
</feature>
<protein>
    <submittedName>
        <fullName evidence="2">Uncharacterized protein</fullName>
    </submittedName>
</protein>
<feature type="region of interest" description="Disordered" evidence="1">
    <location>
        <begin position="234"/>
        <end position="271"/>
    </location>
</feature>
<feature type="compositionally biased region" description="Acidic residues" evidence="1">
    <location>
        <begin position="1389"/>
        <end position="1401"/>
    </location>
</feature>
<feature type="region of interest" description="Disordered" evidence="1">
    <location>
        <begin position="2041"/>
        <end position="2115"/>
    </location>
</feature>
<accession>E4XH30</accession>
<feature type="region of interest" description="Disordered" evidence="1">
    <location>
        <begin position="1186"/>
        <end position="1403"/>
    </location>
</feature>
<feature type="region of interest" description="Disordered" evidence="1">
    <location>
        <begin position="693"/>
        <end position="755"/>
    </location>
</feature>
<reference evidence="2" key="1">
    <citation type="journal article" date="2010" name="Science">
        <title>Plasticity of animal genome architecture unmasked by rapid evolution of a pelagic tunicate.</title>
        <authorList>
            <person name="Denoeud F."/>
            <person name="Henriet S."/>
            <person name="Mungpakdee S."/>
            <person name="Aury J.M."/>
            <person name="Da Silva C."/>
            <person name="Brinkmann H."/>
            <person name="Mikhaleva J."/>
            <person name="Olsen L.C."/>
            <person name="Jubin C."/>
            <person name="Canestro C."/>
            <person name="Bouquet J.M."/>
            <person name="Danks G."/>
            <person name="Poulain J."/>
            <person name="Campsteijn C."/>
            <person name="Adamski M."/>
            <person name="Cross I."/>
            <person name="Yadetie F."/>
            <person name="Muffato M."/>
            <person name="Louis A."/>
            <person name="Butcher S."/>
            <person name="Tsagkogeorga G."/>
            <person name="Konrad A."/>
            <person name="Singh S."/>
            <person name="Jensen M.F."/>
            <person name="Cong E.H."/>
            <person name="Eikeseth-Otteraa H."/>
            <person name="Noel B."/>
            <person name="Anthouard V."/>
            <person name="Porcel B.M."/>
            <person name="Kachouri-Lafond R."/>
            <person name="Nishino A."/>
            <person name="Ugolini M."/>
            <person name="Chourrout P."/>
            <person name="Nishida H."/>
            <person name="Aasland R."/>
            <person name="Huzurbazar S."/>
            <person name="Westhof E."/>
            <person name="Delsuc F."/>
            <person name="Lehrach H."/>
            <person name="Reinhardt R."/>
            <person name="Weissenbach J."/>
            <person name="Roy S.W."/>
            <person name="Artiguenave F."/>
            <person name="Postlethwait J.H."/>
            <person name="Manak J.R."/>
            <person name="Thompson E.M."/>
            <person name="Jaillon O."/>
            <person name="Du Pasquier L."/>
            <person name="Boudinot P."/>
            <person name="Liberles D.A."/>
            <person name="Volff J.N."/>
            <person name="Philippe H."/>
            <person name="Lenhard B."/>
            <person name="Roest Crollius H."/>
            <person name="Wincker P."/>
            <person name="Chourrout D."/>
        </authorList>
    </citation>
    <scope>NUCLEOTIDE SEQUENCE [LARGE SCALE GENOMIC DNA]</scope>
</reference>
<feature type="region of interest" description="Disordered" evidence="1">
    <location>
        <begin position="767"/>
        <end position="800"/>
    </location>
</feature>
<feature type="region of interest" description="Disordered" evidence="1">
    <location>
        <begin position="1964"/>
        <end position="2002"/>
    </location>
</feature>
<evidence type="ECO:0000256" key="1">
    <source>
        <dbReference type="SAM" id="MobiDB-lite"/>
    </source>
</evidence>
<feature type="compositionally biased region" description="Polar residues" evidence="1">
    <location>
        <begin position="1112"/>
        <end position="1125"/>
    </location>
</feature>
<feature type="compositionally biased region" description="Basic and acidic residues" evidence="1">
    <location>
        <begin position="1324"/>
        <end position="1334"/>
    </location>
</feature>
<feature type="compositionally biased region" description="Polar residues" evidence="1">
    <location>
        <begin position="497"/>
        <end position="507"/>
    </location>
</feature>
<feature type="compositionally biased region" description="Polar residues" evidence="1">
    <location>
        <begin position="1504"/>
        <end position="1516"/>
    </location>
</feature>
<feature type="compositionally biased region" description="Low complexity" evidence="1">
    <location>
        <begin position="379"/>
        <end position="398"/>
    </location>
</feature>
<dbReference type="Proteomes" id="UP000001307">
    <property type="component" value="Unassembled WGS sequence"/>
</dbReference>
<feature type="compositionally biased region" description="Basic and acidic residues" evidence="1">
    <location>
        <begin position="1273"/>
        <end position="1284"/>
    </location>
</feature>
<feature type="region of interest" description="Disordered" evidence="1">
    <location>
        <begin position="958"/>
        <end position="1026"/>
    </location>
</feature>
<name>E4XH30_OIKDI</name>
<feature type="region of interest" description="Disordered" evidence="1">
    <location>
        <begin position="1686"/>
        <end position="1744"/>
    </location>
</feature>
<dbReference type="InParanoid" id="E4XH30"/>
<feature type="compositionally biased region" description="Polar residues" evidence="1">
    <location>
        <begin position="399"/>
        <end position="436"/>
    </location>
</feature>
<feature type="region of interest" description="Disordered" evidence="1">
    <location>
        <begin position="1776"/>
        <end position="1802"/>
    </location>
</feature>
<feature type="compositionally biased region" description="Acidic residues" evidence="1">
    <location>
        <begin position="1522"/>
        <end position="1531"/>
    </location>
</feature>
<sequence length="2144" mass="242092">MTYDFIVWSIPEEFAADSFKLGWECCFLNAAAADRWCDWINVRTDDFKRDVSDDDWRFILSERIKERPKGGFELRSGIEMAYSIFLGWSLLKTEDQENGLTIRGIINLLNDEVKVAALKKNAANKDAKCLLQFHRRKNWVQDQVNELLFGEGALAHPNRPSSSSSQSSGKQYVVSRSRVNLAPKTSVTSGTPNRPVEQATTQQRPATLANVFGELPPEVRGSQPNRLINNEVSKRQSVPQAQEAPAHPSRPASSGSSGSQYYSPRAINNLPPNRHIEQETQQRQPARDVSINVNRFGGHQARQQSHNVLPENSPIINLASNQQSVPSRIALQQQIPLYAGQEVSHQYQPQYLQQGQIYQNQATPDHLQRMLHLEHQRNQRQQHLMQQQVIRQAQQAPQMSQLNHQSAQQHNQNYISTRLAQPNRATAPTVNRPSTRITRDPPPLAPSSRQVHRPQVQQPTTRRAPPDRSPQAQARVNPVSQAPPFSLTPPAQLPPASISQQNIPQRAQQPRLVQMPTNYQSRPSIPRQQSPSIHNLRHALPVEQNNNSPRVAITNFPRVLPLPTSLRERMSLPFLRLSPDLPENGAMWCEKTAIWIMMQPYYTNLPHGHFILVQITRNTPAELHNVWLIVRARLMRVPNCGDCPHARLYARTTQPDDDCIPHEIELQTDLHGEETWTVQWKKKVKKILPANKELPCTSDKDPPGQFNLPVPQKSDDDDDDFHVQNTPLAYCHESSNEEEPPKSPPSIEPVISPVPSTPLKITEKVPIVAPAPLPTPSTSKSLSDESNKLPKTSMLPRQNPRIEDMASRLRAVCPTISLPKEKSVKPSVDLLPELKTEASTPRKAKPDDKLDKKSSPVPNKTNADALQSKSPAVSSNINASKGMPRRCKSRLSNSRMKRSPRKRVKKKEKTLNELMREETIKRTEATLREFVQRPVLEPNEDEFSSDSEKERIPFYEELLRGIASTGAGPSKDSNADKEPEPEQMQIDPPSLESVPPLLPSESISSPSKCPAPDIKPVEVSTTKVMPAEKESNYQEIIGESKKRIDDGSAAIRKVKERFGKRSAKKRRLKLRSSFEEFDLIDEDYDTGSESSVESFSPYEQKLKAATSRETNKPVNCPTTSGFSKNISRIKHTGDAHDSASTPLAPMTTTISASVENNRKILQTIKTEFETPVRRLERPEVETIPAWTDFLNETDDDVSQDEQSRNAHKSAAEVPTVEAFQPANELSIAKSLPKTPSDINTRSEVLLPEPKDVPTALESNVSINDVEPVFLPPNKKDAVDKEQKASSEQINAPKCEKASQKKVDQNLVKDNSMPPIQAPCQTEMQENHQEKKENAPRLPEIISLLDSTDDSSDESPPHENLKENTIEHTKEEFIPSEDKQINGSDKPEAPEESPSDNEEDSVEYVNGWINIPEEDLSDDEREVRIQRLFDLLEKMKSEGMTEYVEKAKDWCEGLVETINAEQFNRLERTYKCELKKFQKMKCPIQNAGDSSYLLPKIKTTDEKNTSPTERNLDHQNVSSSDSSSEDDNEEPTAEPAKHDKSFPMRFCYPDHDFKNEEAVLYFDKGDWFKGYYHCSLDSANISAIHQNVPLKKGIISVYDRSSKIKKVGLVCPVEKNKDWAIVGIKDIVCDNEATTAITENKPNLFSFVKQEPNDSPLPVSRRILNEVQDEKTGEKYISLLRYLSSVSAPPELPSTSESRKRPGSIGLALDAPLPKQLKTSHEMESSTVRESQENEKLPNSRSVQSQVGILEKLPVEKTKKAETEQIDFIKKMKNSASSKSLDNTLASRRAHSSNSNDNELFKNVSGNDVQNIETFHVETEVDTSEMTEQELVYYKEKVEEKEDRRDLIAQRKDSLDLEILHLRGEHDVHDEKLRALENCKETKHSAVVQVVRRDRNRLRSRKNMSENERDACELKLAPIHTVANSELVNGLEQKTRAETPARISNQLTPVTKDLEDMGSWFNQRTSLALKPSKEENKSIKPLHTRPGFTKDTEATPAEDDENDEWDIVDSLEIPELPSTSCSLSLPLIDESVLAKTVNSFNPQKKLSGSEDHSRSSDPRKRLQPAPEVTVSAKQDRVSTTPSKRESKAPHRPTDPRKRPKLAIPVEQGSGRKIEDQKAKKIEVKRPKEVRKIFNIEEFLSDMPKF</sequence>
<feature type="compositionally biased region" description="Polar residues" evidence="1">
    <location>
        <begin position="856"/>
        <end position="879"/>
    </location>
</feature>
<feature type="compositionally biased region" description="Low complexity" evidence="1">
    <location>
        <begin position="988"/>
        <end position="1007"/>
    </location>
</feature>
<feature type="compositionally biased region" description="Basic and acidic residues" evidence="1">
    <location>
        <begin position="1293"/>
        <end position="1303"/>
    </location>
</feature>
<evidence type="ECO:0000313" key="3">
    <source>
        <dbReference type="Proteomes" id="UP000001307"/>
    </source>
</evidence>
<feature type="compositionally biased region" description="Low complexity" evidence="1">
    <location>
        <begin position="245"/>
        <end position="265"/>
    </location>
</feature>
<feature type="region of interest" description="Disordered" evidence="1">
    <location>
        <begin position="377"/>
        <end position="507"/>
    </location>
</feature>
<feature type="region of interest" description="Disordered" evidence="1">
    <location>
        <begin position="155"/>
        <end position="207"/>
    </location>
</feature>
<feature type="compositionally biased region" description="Basic residues" evidence="1">
    <location>
        <begin position="883"/>
        <end position="908"/>
    </location>
</feature>
<dbReference type="EMBL" id="FN653050">
    <property type="protein sequence ID" value="CBY09978.1"/>
    <property type="molecule type" value="Genomic_DNA"/>
</dbReference>
<feature type="compositionally biased region" description="Basic and acidic residues" evidence="1">
    <location>
        <begin position="2046"/>
        <end position="2059"/>
    </location>
</feature>
<evidence type="ECO:0000313" key="2">
    <source>
        <dbReference type="EMBL" id="CBY09978.1"/>
    </source>
</evidence>
<feature type="compositionally biased region" description="Basic and acidic residues" evidence="1">
    <location>
        <begin position="1354"/>
        <end position="1388"/>
    </location>
</feature>